<keyword evidence="5 7" id="KW-0472">Membrane</keyword>
<keyword evidence="3 7" id="KW-0812">Transmembrane</keyword>
<feature type="compositionally biased region" description="Basic and acidic residues" evidence="6">
    <location>
        <begin position="272"/>
        <end position="284"/>
    </location>
</feature>
<evidence type="ECO:0000256" key="6">
    <source>
        <dbReference type="SAM" id="MobiDB-lite"/>
    </source>
</evidence>
<dbReference type="EMBL" id="CP101497">
    <property type="protein sequence ID" value="UTT61884.1"/>
    <property type="molecule type" value="Genomic_DNA"/>
</dbReference>
<dbReference type="PANTHER" id="PTHR30238">
    <property type="entry name" value="MEMBRANE BOUND PREDICTED REDOX MODULATOR"/>
    <property type="match status" value="1"/>
</dbReference>
<dbReference type="PANTHER" id="PTHR30238:SF4">
    <property type="entry name" value="SLL1022 PROTEIN"/>
    <property type="match status" value="1"/>
</dbReference>
<protein>
    <submittedName>
        <fullName evidence="8">TerC family protein</fullName>
    </submittedName>
</protein>
<evidence type="ECO:0000256" key="5">
    <source>
        <dbReference type="ARBA" id="ARBA00023136"/>
    </source>
</evidence>
<dbReference type="Pfam" id="PF03741">
    <property type="entry name" value="TerC"/>
    <property type="match status" value="1"/>
</dbReference>
<evidence type="ECO:0000313" key="9">
    <source>
        <dbReference type="Proteomes" id="UP001060039"/>
    </source>
</evidence>
<dbReference type="Proteomes" id="UP001060039">
    <property type="component" value="Chromosome"/>
</dbReference>
<sequence length="284" mass="31108">MELAFSPELLIAFATLLVLEIILGIDNVIFISILAAKLPPEQQNKARVLGLSLAMIMRILLLFAASWIISLTNDLFELFGMGFSGRDLILILGGLFLVYKAVVEIHEKLEGAEGHQQSTAKSVTFAGIIVQILLIDIVFSLDSVITAVGMVDELWIMIAAVVIAITLMLFTAKAISDFVNRHPTVKMLALAFLVLIGTTLIAEGFDVKIDKALIYGPIAFAIIVEVLNLVYRGRQAKRRNESVEPVELRPFLVKDEAPDDVTPVHLGGARRRTVDEQNHPDGAP</sequence>
<reference evidence="8" key="1">
    <citation type="submission" date="2022-07" db="EMBL/GenBank/DDBJ databases">
        <title>Taxonomic analysis of Microcella humidisoli nov. sp., isolated from riverside soil.</title>
        <authorList>
            <person name="Molina K.M."/>
            <person name="Kim S.B."/>
        </authorList>
    </citation>
    <scope>NUCLEOTIDE SEQUENCE</scope>
    <source>
        <strain evidence="8">MMS21-STM10</strain>
    </source>
</reference>
<evidence type="ECO:0000313" key="8">
    <source>
        <dbReference type="EMBL" id="UTT61884.1"/>
    </source>
</evidence>
<feature type="transmembrane region" description="Helical" evidence="7">
    <location>
        <begin position="48"/>
        <end position="69"/>
    </location>
</feature>
<evidence type="ECO:0000256" key="4">
    <source>
        <dbReference type="ARBA" id="ARBA00022989"/>
    </source>
</evidence>
<dbReference type="InterPro" id="IPR005496">
    <property type="entry name" value="Integral_membrane_TerC"/>
</dbReference>
<dbReference type="RefSeq" id="WP_255159025.1">
    <property type="nucleotide sequence ID" value="NZ_CP101497.1"/>
</dbReference>
<comment type="subcellular location">
    <subcellularLocation>
        <location evidence="1">Membrane</location>
        <topology evidence="1">Multi-pass membrane protein</topology>
    </subcellularLocation>
</comment>
<proteinExistence type="inferred from homology"/>
<feature type="transmembrane region" description="Helical" evidence="7">
    <location>
        <begin position="123"/>
        <end position="148"/>
    </location>
</feature>
<organism evidence="8 9">
    <name type="scientific">Microcella humidisoli</name>
    <dbReference type="NCBI Taxonomy" id="2963406"/>
    <lineage>
        <taxon>Bacteria</taxon>
        <taxon>Bacillati</taxon>
        <taxon>Actinomycetota</taxon>
        <taxon>Actinomycetes</taxon>
        <taxon>Micrococcales</taxon>
        <taxon>Microbacteriaceae</taxon>
        <taxon>Microcella</taxon>
    </lineage>
</organism>
<keyword evidence="9" id="KW-1185">Reference proteome</keyword>
<feature type="transmembrane region" description="Helical" evidence="7">
    <location>
        <begin position="214"/>
        <end position="231"/>
    </location>
</feature>
<evidence type="ECO:0000256" key="1">
    <source>
        <dbReference type="ARBA" id="ARBA00004141"/>
    </source>
</evidence>
<keyword evidence="4 7" id="KW-1133">Transmembrane helix</keyword>
<evidence type="ECO:0000256" key="3">
    <source>
        <dbReference type="ARBA" id="ARBA00022692"/>
    </source>
</evidence>
<feature type="transmembrane region" description="Helical" evidence="7">
    <location>
        <begin position="184"/>
        <end position="202"/>
    </location>
</feature>
<name>A0ABY5FUA5_9MICO</name>
<feature type="transmembrane region" description="Helical" evidence="7">
    <location>
        <begin position="81"/>
        <end position="102"/>
    </location>
</feature>
<comment type="similarity">
    <text evidence="2">Belongs to the TerC family.</text>
</comment>
<evidence type="ECO:0000256" key="2">
    <source>
        <dbReference type="ARBA" id="ARBA00007511"/>
    </source>
</evidence>
<feature type="region of interest" description="Disordered" evidence="6">
    <location>
        <begin position="258"/>
        <end position="284"/>
    </location>
</feature>
<accession>A0ABY5FUA5</accession>
<feature type="transmembrane region" description="Helical" evidence="7">
    <location>
        <begin position="12"/>
        <end position="36"/>
    </location>
</feature>
<gene>
    <name evidence="8" type="ORF">NNL39_09375</name>
</gene>
<feature type="transmembrane region" description="Helical" evidence="7">
    <location>
        <begin position="154"/>
        <end position="172"/>
    </location>
</feature>
<evidence type="ECO:0000256" key="7">
    <source>
        <dbReference type="SAM" id="Phobius"/>
    </source>
</evidence>